<gene>
    <name evidence="4" type="ORF">PGLA2088_LOCUS4443</name>
</gene>
<dbReference type="InterPro" id="IPR050154">
    <property type="entry name" value="UbiB_kinase"/>
</dbReference>
<dbReference type="Proteomes" id="UP000626109">
    <property type="component" value="Unassembled WGS sequence"/>
</dbReference>
<dbReference type="Gene3D" id="1.10.510.10">
    <property type="entry name" value="Transferase(Phosphotransferase) domain 1"/>
    <property type="match status" value="1"/>
</dbReference>
<keyword evidence="2" id="KW-1133">Transmembrane helix</keyword>
<dbReference type="EMBL" id="CAJNNW010004052">
    <property type="protein sequence ID" value="CAE8646045.1"/>
    <property type="molecule type" value="Genomic_DNA"/>
</dbReference>
<organism evidence="4 5">
    <name type="scientific">Polarella glacialis</name>
    <name type="common">Dinoflagellate</name>
    <dbReference type="NCBI Taxonomy" id="89957"/>
    <lineage>
        <taxon>Eukaryota</taxon>
        <taxon>Sar</taxon>
        <taxon>Alveolata</taxon>
        <taxon>Dinophyceae</taxon>
        <taxon>Suessiales</taxon>
        <taxon>Suessiaceae</taxon>
        <taxon>Polarella</taxon>
    </lineage>
</organism>
<dbReference type="AlphaFoldDB" id="A0A813I742"/>
<evidence type="ECO:0000256" key="2">
    <source>
        <dbReference type="SAM" id="Phobius"/>
    </source>
</evidence>
<sequence length="367" mass="40912">TKDEEAYRLQASEARDVLSRLGPAFIKAGQALAIRPDLLPPAALKELQRLCDDCPAYPWALAKATIEKELGPEVWKLLDDSGAERDREGPLPIAAASLGQVYRWRCRTDGRQLAVKVQRPNMAHAVALDMFILRRVAALVRWGTRQMTKNRTDHVALLDAWAKGTYAELDYEAEGRNYAYFRKELGQRMGGRVYVPEVCWELTSRRVLATEWVEGPRLADCSPEVILTLVPVGVECFLAQLLDMGVFHSDPHPGNLLVNKGRLVLIDFGLVAEIGQPSMESMATATVHLISADYEALFDDLVSLELLPLDADRQQVLGSDWPISVHSATRQFQQMSPGSELNKYCSTSSCCCFLLLLFLLFLLCCCS</sequence>
<protein>
    <recommendedName>
        <fullName evidence="3">Protein kinase domain-containing protein</fullName>
    </recommendedName>
</protein>
<dbReference type="InterPro" id="IPR011009">
    <property type="entry name" value="Kinase-like_dom_sf"/>
</dbReference>
<comment type="caution">
    <text evidence="4">The sequence shown here is derived from an EMBL/GenBank/DDBJ whole genome shotgun (WGS) entry which is preliminary data.</text>
</comment>
<dbReference type="CDD" id="cd05121">
    <property type="entry name" value="ABC1_ADCK3-like"/>
    <property type="match status" value="1"/>
</dbReference>
<evidence type="ECO:0000259" key="3">
    <source>
        <dbReference type="PROSITE" id="PS50011"/>
    </source>
</evidence>
<comment type="similarity">
    <text evidence="1">Belongs to the protein kinase superfamily. ADCK protein kinase family.</text>
</comment>
<name>A0A813I742_POLGL</name>
<evidence type="ECO:0000313" key="5">
    <source>
        <dbReference type="Proteomes" id="UP000626109"/>
    </source>
</evidence>
<dbReference type="PANTHER" id="PTHR10566">
    <property type="entry name" value="CHAPERONE-ACTIVITY OF BC1 COMPLEX CABC1 -RELATED"/>
    <property type="match status" value="1"/>
</dbReference>
<proteinExistence type="inferred from homology"/>
<accession>A0A813I742</accession>
<evidence type="ECO:0000313" key="4">
    <source>
        <dbReference type="EMBL" id="CAE8646045.1"/>
    </source>
</evidence>
<dbReference type="GO" id="GO:0005524">
    <property type="term" value="F:ATP binding"/>
    <property type="evidence" value="ECO:0007669"/>
    <property type="project" value="InterPro"/>
</dbReference>
<dbReference type="InterPro" id="IPR004147">
    <property type="entry name" value="ABC1_dom"/>
</dbReference>
<keyword evidence="2" id="KW-0812">Transmembrane</keyword>
<reference evidence="4" key="1">
    <citation type="submission" date="2021-02" db="EMBL/GenBank/DDBJ databases">
        <authorList>
            <person name="Dougan E. K."/>
            <person name="Rhodes N."/>
            <person name="Thang M."/>
            <person name="Chan C."/>
        </authorList>
    </citation>
    <scope>NUCLEOTIDE SEQUENCE</scope>
</reference>
<dbReference type="Pfam" id="PF03109">
    <property type="entry name" value="ABC1"/>
    <property type="match status" value="1"/>
</dbReference>
<feature type="non-terminal residue" evidence="4">
    <location>
        <position position="1"/>
    </location>
</feature>
<feature type="domain" description="Protein kinase" evidence="3">
    <location>
        <begin position="87"/>
        <end position="367"/>
    </location>
</feature>
<evidence type="ECO:0000256" key="1">
    <source>
        <dbReference type="ARBA" id="ARBA00009670"/>
    </source>
</evidence>
<feature type="transmembrane region" description="Helical" evidence="2">
    <location>
        <begin position="346"/>
        <end position="366"/>
    </location>
</feature>
<keyword evidence="2" id="KW-0472">Membrane</keyword>
<dbReference type="SUPFAM" id="SSF56112">
    <property type="entry name" value="Protein kinase-like (PK-like)"/>
    <property type="match status" value="1"/>
</dbReference>
<dbReference type="PANTHER" id="PTHR10566:SF113">
    <property type="entry name" value="PROTEIN ACTIVITY OF BC1 COMPLEX KINASE 7, CHLOROPLASTIC"/>
    <property type="match status" value="1"/>
</dbReference>
<dbReference type="GO" id="GO:0004672">
    <property type="term" value="F:protein kinase activity"/>
    <property type="evidence" value="ECO:0007669"/>
    <property type="project" value="InterPro"/>
</dbReference>
<dbReference type="InterPro" id="IPR000719">
    <property type="entry name" value="Prot_kinase_dom"/>
</dbReference>
<dbReference type="PROSITE" id="PS50011">
    <property type="entry name" value="PROTEIN_KINASE_DOM"/>
    <property type="match status" value="1"/>
</dbReference>